<dbReference type="AlphaFoldDB" id="A0A562QL45"/>
<dbReference type="InterPro" id="IPR015422">
    <property type="entry name" value="PyrdxlP-dep_Trfase_small"/>
</dbReference>
<organism evidence="7 8">
    <name type="scientific">Pseudomonas duriflava</name>
    <dbReference type="NCBI Taxonomy" id="459528"/>
    <lineage>
        <taxon>Bacteria</taxon>
        <taxon>Pseudomonadati</taxon>
        <taxon>Pseudomonadota</taxon>
        <taxon>Gammaproteobacteria</taxon>
        <taxon>Pseudomonadales</taxon>
        <taxon>Pseudomonadaceae</taxon>
        <taxon>Pseudomonas</taxon>
    </lineage>
</organism>
<dbReference type="GO" id="GO:0030170">
    <property type="term" value="F:pyridoxal phosphate binding"/>
    <property type="evidence" value="ECO:0007669"/>
    <property type="project" value="InterPro"/>
</dbReference>
<keyword evidence="8" id="KW-1185">Reference proteome</keyword>
<dbReference type="RefSeq" id="WP_145138073.1">
    <property type="nucleotide sequence ID" value="NZ_VLKY01000002.1"/>
</dbReference>
<dbReference type="InterPro" id="IPR015421">
    <property type="entry name" value="PyrdxlP-dep_Trfase_major"/>
</dbReference>
<feature type="signal peptide" evidence="5">
    <location>
        <begin position="1"/>
        <end position="31"/>
    </location>
</feature>
<dbReference type="GO" id="GO:0008483">
    <property type="term" value="F:transaminase activity"/>
    <property type="evidence" value="ECO:0007669"/>
    <property type="project" value="UniProtKB-KW"/>
</dbReference>
<keyword evidence="4" id="KW-0663">Pyridoxal phosphate</keyword>
<reference evidence="7 8" key="1">
    <citation type="journal article" date="2015" name="Stand. Genomic Sci.">
        <title>Genomic Encyclopedia of Bacterial and Archaeal Type Strains, Phase III: the genomes of soil and plant-associated and newly described type strains.</title>
        <authorList>
            <person name="Whitman W.B."/>
            <person name="Woyke T."/>
            <person name="Klenk H.P."/>
            <person name="Zhou Y."/>
            <person name="Lilburn T.G."/>
            <person name="Beck B.J."/>
            <person name="De Vos P."/>
            <person name="Vandamme P."/>
            <person name="Eisen J.A."/>
            <person name="Garrity G."/>
            <person name="Hugenholtz P."/>
            <person name="Kyrpides N.C."/>
        </authorList>
    </citation>
    <scope>NUCLEOTIDE SEQUENCE [LARGE SCALE GENOMIC DNA]</scope>
    <source>
        <strain evidence="7 8">CGMCC 1.6858</strain>
    </source>
</reference>
<evidence type="ECO:0000256" key="3">
    <source>
        <dbReference type="ARBA" id="ARBA00022679"/>
    </source>
</evidence>
<dbReference type="Proteomes" id="UP000316905">
    <property type="component" value="Unassembled WGS sequence"/>
</dbReference>
<accession>A0A562QL45</accession>
<dbReference type="EMBL" id="VLKY01000002">
    <property type="protein sequence ID" value="TWI57482.1"/>
    <property type="molecule type" value="Genomic_DNA"/>
</dbReference>
<evidence type="ECO:0000256" key="4">
    <source>
        <dbReference type="ARBA" id="ARBA00022898"/>
    </source>
</evidence>
<keyword evidence="3 7" id="KW-0808">Transferase</keyword>
<protein>
    <submittedName>
        <fullName evidence="7">Histidinol-phosphate aminotransferase</fullName>
    </submittedName>
</protein>
<feature type="chain" id="PRO_5021886158" evidence="5">
    <location>
        <begin position="32"/>
        <end position="388"/>
    </location>
</feature>
<dbReference type="PANTHER" id="PTHR43643:SF3">
    <property type="entry name" value="HISTIDINOL-PHOSPHATE AMINOTRANSFERASE"/>
    <property type="match status" value="1"/>
</dbReference>
<dbReference type="Gene3D" id="3.90.1150.10">
    <property type="entry name" value="Aspartate Aminotransferase, domain 1"/>
    <property type="match status" value="1"/>
</dbReference>
<comment type="caution">
    <text evidence="7">The sequence shown here is derived from an EMBL/GenBank/DDBJ whole genome shotgun (WGS) entry which is preliminary data.</text>
</comment>
<evidence type="ECO:0000313" key="7">
    <source>
        <dbReference type="EMBL" id="TWI57482.1"/>
    </source>
</evidence>
<feature type="domain" description="Aminotransferase class I/classII large" evidence="6">
    <location>
        <begin position="42"/>
        <end position="360"/>
    </location>
</feature>
<evidence type="ECO:0000313" key="8">
    <source>
        <dbReference type="Proteomes" id="UP000316905"/>
    </source>
</evidence>
<dbReference type="OrthoDB" id="9813612at2"/>
<comment type="similarity">
    <text evidence="1">Belongs to the class-II pyridoxal-phosphate-dependent aminotransferase family. Histidinol-phosphate aminotransferase subfamily.</text>
</comment>
<dbReference type="InterPro" id="IPR004839">
    <property type="entry name" value="Aminotransferase_I/II_large"/>
</dbReference>
<proteinExistence type="inferred from homology"/>
<keyword evidence="2 7" id="KW-0032">Aminotransferase</keyword>
<dbReference type="CDD" id="cd00609">
    <property type="entry name" value="AAT_like"/>
    <property type="match status" value="1"/>
</dbReference>
<dbReference type="PANTHER" id="PTHR43643">
    <property type="entry name" value="HISTIDINOL-PHOSPHATE AMINOTRANSFERASE 2"/>
    <property type="match status" value="1"/>
</dbReference>
<dbReference type="InterPro" id="IPR050106">
    <property type="entry name" value="HistidinolP_aminotransfase"/>
</dbReference>
<dbReference type="InterPro" id="IPR015424">
    <property type="entry name" value="PyrdxlP-dep_Trfase"/>
</dbReference>
<dbReference type="Gene3D" id="3.40.640.10">
    <property type="entry name" value="Type I PLP-dependent aspartate aminotransferase-like (Major domain)"/>
    <property type="match status" value="1"/>
</dbReference>
<keyword evidence="5" id="KW-0732">Signal</keyword>
<dbReference type="InterPro" id="IPR006311">
    <property type="entry name" value="TAT_signal"/>
</dbReference>
<evidence type="ECO:0000259" key="6">
    <source>
        <dbReference type="Pfam" id="PF00155"/>
    </source>
</evidence>
<evidence type="ECO:0000256" key="1">
    <source>
        <dbReference type="ARBA" id="ARBA00007970"/>
    </source>
</evidence>
<dbReference type="NCBIfam" id="NF006580">
    <property type="entry name" value="PRK09105.1"/>
    <property type="match status" value="1"/>
</dbReference>
<dbReference type="Pfam" id="PF00155">
    <property type="entry name" value="Aminotran_1_2"/>
    <property type="match status" value="1"/>
</dbReference>
<dbReference type="PROSITE" id="PS51318">
    <property type="entry name" value="TAT"/>
    <property type="match status" value="1"/>
</dbReference>
<name>A0A562QL45_9PSED</name>
<dbReference type="SUPFAM" id="SSF53383">
    <property type="entry name" value="PLP-dependent transferases"/>
    <property type="match status" value="1"/>
</dbReference>
<gene>
    <name evidence="7" type="ORF">IQ22_00699</name>
</gene>
<evidence type="ECO:0000256" key="2">
    <source>
        <dbReference type="ARBA" id="ARBA00022576"/>
    </source>
</evidence>
<evidence type="ECO:0000256" key="5">
    <source>
        <dbReference type="SAM" id="SignalP"/>
    </source>
</evidence>
<sequence length="388" mass="41908">MTDLSRRSFVSLAAMASAAVPLLGTPSLATADSVSKAQPQSKILINYNENPLGPSPKALEAMQQGVGLSGRYHFESQTRLIELFAQQHKIPSDHVHAFCGSSEPLQYAVMAFTGTRSLVVANPSYEAAMVAARAKGAPVHEVPLDVDHAHDIPAMLAADSQAGLIYICNPNNPTGTVTSRQRIEFALANKPKGSILMIDEAYIHLSNEPSCLDLAVEHDEVIVLHTFSKLYGMAGARLGLAVGKPALLAKLEVFGGENAIPVSAMLGGIASLEDRQLVPERRRLNAQVRDETLAWLRKQGFSCTASQSNCFMVDTGHPGQQVIAALAKRNVVIGRTWPAWPTWVRVSVGTEEDMRIFREAFIAVLKDPAALAHYSPLETRGGQMQRLA</sequence>